<keyword evidence="2" id="KW-1185">Reference proteome</keyword>
<organism evidence="1 2">
    <name type="scientific">Blumeria graminis f. sp. tritici</name>
    <dbReference type="NCBI Taxonomy" id="62690"/>
    <lineage>
        <taxon>Eukaryota</taxon>
        <taxon>Fungi</taxon>
        <taxon>Dikarya</taxon>
        <taxon>Ascomycota</taxon>
        <taxon>Pezizomycotina</taxon>
        <taxon>Leotiomycetes</taxon>
        <taxon>Erysiphales</taxon>
        <taxon>Erysiphaceae</taxon>
        <taxon>Blumeria</taxon>
    </lineage>
</organism>
<dbReference type="EMBL" id="LR026992">
    <property type="protein sequence ID" value="VDB93740.1"/>
    <property type="molecule type" value="Genomic_DNA"/>
</dbReference>
<dbReference type="Proteomes" id="UP000324639">
    <property type="component" value="Chromosome Bgt_-09"/>
</dbReference>
<evidence type="ECO:0000313" key="1">
    <source>
        <dbReference type="EMBL" id="VDB93740.1"/>
    </source>
</evidence>
<name>A0A9X9QFZ5_BLUGR</name>
<feature type="non-terminal residue" evidence="1">
    <location>
        <position position="32"/>
    </location>
</feature>
<proteinExistence type="predicted"/>
<accession>A0A9X9QFZ5</accession>
<dbReference type="AlphaFoldDB" id="A0A9X9QFZ5"/>
<gene>
    <name evidence="1" type="ORF">BGT96224V316_LOCUS7368</name>
</gene>
<reference evidence="1 2" key="1">
    <citation type="submission" date="2018-08" db="EMBL/GenBank/DDBJ databases">
        <authorList>
            <person name="Muller C M."/>
        </authorList>
    </citation>
    <scope>NUCLEOTIDE SEQUENCE [LARGE SCALE GENOMIC DNA]</scope>
</reference>
<protein>
    <submittedName>
        <fullName evidence="1">Bgt-20783-2</fullName>
    </submittedName>
</protein>
<evidence type="ECO:0000313" key="2">
    <source>
        <dbReference type="Proteomes" id="UP000324639"/>
    </source>
</evidence>
<sequence>SVVRPVQILARENTRIGAATPPAASATPIPTH</sequence>
<feature type="non-terminal residue" evidence="1">
    <location>
        <position position="1"/>
    </location>
</feature>